<comment type="similarity">
    <text evidence="2">Belongs to the UPF0718 family.</text>
</comment>
<name>A0A151AAZ2_9EURY</name>
<dbReference type="Proteomes" id="UP000075321">
    <property type="component" value="Unassembled WGS sequence"/>
</dbReference>
<keyword evidence="9" id="KW-1185">Reference proteome</keyword>
<keyword evidence="6 7" id="KW-0472">Membrane</keyword>
<dbReference type="EMBL" id="LTAZ01000012">
    <property type="protein sequence ID" value="KYH24851.1"/>
    <property type="molecule type" value="Genomic_DNA"/>
</dbReference>
<accession>A0A151AAZ2</accession>
<sequence>MIAIAKSLFKEGGSAAATIGAFMFTLMNLVIEIGIVICILLGWQLIVADLISGFMLIGLMTFGFVYLTPDEVIEQARENIRDENDSTVQNPRLWDGGRPRWRDSAVPALILLDKTLFSLATRTETGYSVQ</sequence>
<keyword evidence="3" id="KW-1003">Cell membrane</keyword>
<dbReference type="Pfam" id="PF03773">
    <property type="entry name" value="ArsP_1"/>
    <property type="match status" value="1"/>
</dbReference>
<organism evidence="8 9">
    <name type="scientific">Halalkalicoccus paucihalophilus</name>
    <dbReference type="NCBI Taxonomy" id="1008153"/>
    <lineage>
        <taxon>Archaea</taxon>
        <taxon>Methanobacteriati</taxon>
        <taxon>Methanobacteriota</taxon>
        <taxon>Stenosarchaea group</taxon>
        <taxon>Halobacteria</taxon>
        <taxon>Halobacteriales</taxon>
        <taxon>Halococcaceae</taxon>
        <taxon>Halalkalicoccus</taxon>
    </lineage>
</organism>
<keyword evidence="5 7" id="KW-1133">Transmembrane helix</keyword>
<dbReference type="PATRIC" id="fig|1008153.3.peg.3384"/>
<evidence type="ECO:0000313" key="8">
    <source>
        <dbReference type="EMBL" id="KYH24851.1"/>
    </source>
</evidence>
<evidence type="ECO:0000256" key="4">
    <source>
        <dbReference type="ARBA" id="ARBA00022692"/>
    </source>
</evidence>
<evidence type="ECO:0000256" key="1">
    <source>
        <dbReference type="ARBA" id="ARBA00004651"/>
    </source>
</evidence>
<evidence type="ECO:0000256" key="6">
    <source>
        <dbReference type="ARBA" id="ARBA00023136"/>
    </source>
</evidence>
<evidence type="ECO:0000256" key="7">
    <source>
        <dbReference type="SAM" id="Phobius"/>
    </source>
</evidence>
<feature type="transmembrane region" description="Helical" evidence="7">
    <location>
        <begin position="50"/>
        <end position="67"/>
    </location>
</feature>
<evidence type="ECO:0000256" key="5">
    <source>
        <dbReference type="ARBA" id="ARBA00022989"/>
    </source>
</evidence>
<feature type="transmembrane region" description="Helical" evidence="7">
    <location>
        <begin position="21"/>
        <end position="44"/>
    </location>
</feature>
<keyword evidence="4 7" id="KW-0812">Transmembrane</keyword>
<dbReference type="InterPro" id="IPR005524">
    <property type="entry name" value="DUF318"/>
</dbReference>
<dbReference type="AlphaFoldDB" id="A0A151AAZ2"/>
<evidence type="ECO:0000256" key="2">
    <source>
        <dbReference type="ARBA" id="ARBA00006386"/>
    </source>
</evidence>
<dbReference type="GO" id="GO:0005886">
    <property type="term" value="C:plasma membrane"/>
    <property type="evidence" value="ECO:0007669"/>
    <property type="project" value="UniProtKB-SubCell"/>
</dbReference>
<evidence type="ECO:0000313" key="9">
    <source>
        <dbReference type="Proteomes" id="UP000075321"/>
    </source>
</evidence>
<gene>
    <name evidence="8" type="ORF">HAPAU_32280</name>
</gene>
<reference evidence="8 9" key="1">
    <citation type="submission" date="2016-02" db="EMBL/GenBank/DDBJ databases">
        <title>Genome sequence of Halalkalicoccus paucihalophilus DSM 24557.</title>
        <authorList>
            <person name="Poehlein A."/>
            <person name="Daniel R."/>
        </authorList>
    </citation>
    <scope>NUCLEOTIDE SEQUENCE [LARGE SCALE GENOMIC DNA]</scope>
    <source>
        <strain evidence="8 9">DSM 24557</strain>
    </source>
</reference>
<comment type="subcellular location">
    <subcellularLocation>
        <location evidence="1">Cell membrane</location>
        <topology evidence="1">Multi-pass membrane protein</topology>
    </subcellularLocation>
</comment>
<proteinExistence type="inferred from homology"/>
<protein>
    <submittedName>
        <fullName evidence="8">Uncharacterized protein</fullName>
    </submittedName>
</protein>
<dbReference type="OrthoDB" id="37898at2157"/>
<evidence type="ECO:0000256" key="3">
    <source>
        <dbReference type="ARBA" id="ARBA00022475"/>
    </source>
</evidence>
<comment type="caution">
    <text evidence="8">The sequence shown here is derived from an EMBL/GenBank/DDBJ whole genome shotgun (WGS) entry which is preliminary data.</text>
</comment>